<reference evidence="1 2" key="1">
    <citation type="journal article" date="2022" name="Hortic Res">
        <title>A haplotype resolved chromosomal level avocado genome allows analysis of novel avocado genes.</title>
        <authorList>
            <person name="Nath O."/>
            <person name="Fletcher S.J."/>
            <person name="Hayward A."/>
            <person name="Shaw L.M."/>
            <person name="Masouleh A.K."/>
            <person name="Furtado A."/>
            <person name="Henry R.J."/>
            <person name="Mitter N."/>
        </authorList>
    </citation>
    <scope>NUCLEOTIDE SEQUENCE [LARGE SCALE GENOMIC DNA]</scope>
    <source>
        <strain evidence="2">cv. Hass</strain>
    </source>
</reference>
<name>A0ACC2KY27_PERAE</name>
<comment type="caution">
    <text evidence="1">The sequence shown here is derived from an EMBL/GenBank/DDBJ whole genome shotgun (WGS) entry which is preliminary data.</text>
</comment>
<accession>A0ACC2KY27</accession>
<dbReference type="EMBL" id="CM056814">
    <property type="protein sequence ID" value="KAJ8626171.1"/>
    <property type="molecule type" value="Genomic_DNA"/>
</dbReference>
<organism evidence="1 2">
    <name type="scientific">Persea americana</name>
    <name type="common">Avocado</name>
    <dbReference type="NCBI Taxonomy" id="3435"/>
    <lineage>
        <taxon>Eukaryota</taxon>
        <taxon>Viridiplantae</taxon>
        <taxon>Streptophyta</taxon>
        <taxon>Embryophyta</taxon>
        <taxon>Tracheophyta</taxon>
        <taxon>Spermatophyta</taxon>
        <taxon>Magnoliopsida</taxon>
        <taxon>Magnoliidae</taxon>
        <taxon>Laurales</taxon>
        <taxon>Lauraceae</taxon>
        <taxon>Persea</taxon>
    </lineage>
</organism>
<gene>
    <name evidence="1" type="ORF">MRB53_019478</name>
</gene>
<proteinExistence type="predicted"/>
<evidence type="ECO:0000313" key="2">
    <source>
        <dbReference type="Proteomes" id="UP001234297"/>
    </source>
</evidence>
<dbReference type="Proteomes" id="UP001234297">
    <property type="component" value="Chromosome 6"/>
</dbReference>
<protein>
    <submittedName>
        <fullName evidence="1">Uncharacterized protein</fullName>
    </submittedName>
</protein>
<keyword evidence="2" id="KW-1185">Reference proteome</keyword>
<evidence type="ECO:0000313" key="1">
    <source>
        <dbReference type="EMBL" id="KAJ8626171.1"/>
    </source>
</evidence>
<sequence length="75" mass="8353">MSLWPMPPSLENVWPNPTSIAPLQAHVSDSPASTLGDRSREVWLEAETISVSRASGTPKRMGGLDWPYQWVGFSW</sequence>